<sequence>DLKLKQLKQQNITNFIQNAENKQKALWKVVNRERQQNNKIAEPIKLLMDGTLIKKPHQVAHQLNHYFTTIADKTLGDANQAHAHNGTLNQMGDEPPELILQPTNYQEVENIISCLKSKPSAGADEISSIILKHCKEELTSPLTYIINKSFTQGIFPQTLKLAKVYSKLKKEPSDQISNYRPI</sequence>
<evidence type="ECO:0008006" key="2">
    <source>
        <dbReference type="Google" id="ProtNLM"/>
    </source>
</evidence>
<dbReference type="PANTHER" id="PTHR33395">
    <property type="entry name" value="TRANSCRIPTASE, PUTATIVE-RELATED-RELATED"/>
    <property type="match status" value="1"/>
</dbReference>
<name>A0A1B6GN07_9HEMI</name>
<proteinExistence type="predicted"/>
<dbReference type="EMBL" id="GECZ01005955">
    <property type="protein sequence ID" value="JAS63814.1"/>
    <property type="molecule type" value="Transcribed_RNA"/>
</dbReference>
<reference evidence="1" key="1">
    <citation type="submission" date="2015-11" db="EMBL/GenBank/DDBJ databases">
        <title>De novo transcriptome assembly of four potential Pierce s Disease insect vectors from Arizona vineyards.</title>
        <authorList>
            <person name="Tassone E.E."/>
        </authorList>
    </citation>
    <scope>NUCLEOTIDE SEQUENCE</scope>
</reference>
<feature type="non-terminal residue" evidence="1">
    <location>
        <position position="1"/>
    </location>
</feature>
<accession>A0A1B6GN07</accession>
<dbReference type="AlphaFoldDB" id="A0A1B6GN07"/>
<organism evidence="1">
    <name type="scientific">Cuerna arida</name>
    <dbReference type="NCBI Taxonomy" id="1464854"/>
    <lineage>
        <taxon>Eukaryota</taxon>
        <taxon>Metazoa</taxon>
        <taxon>Ecdysozoa</taxon>
        <taxon>Arthropoda</taxon>
        <taxon>Hexapoda</taxon>
        <taxon>Insecta</taxon>
        <taxon>Pterygota</taxon>
        <taxon>Neoptera</taxon>
        <taxon>Paraneoptera</taxon>
        <taxon>Hemiptera</taxon>
        <taxon>Auchenorrhyncha</taxon>
        <taxon>Membracoidea</taxon>
        <taxon>Cicadellidae</taxon>
        <taxon>Cicadellinae</taxon>
        <taxon>Proconiini</taxon>
        <taxon>Cuerna</taxon>
    </lineage>
</organism>
<dbReference type="PANTHER" id="PTHR33395:SF22">
    <property type="entry name" value="REVERSE TRANSCRIPTASE DOMAIN-CONTAINING PROTEIN"/>
    <property type="match status" value="1"/>
</dbReference>
<gene>
    <name evidence="1" type="ORF">g.47164</name>
</gene>
<evidence type="ECO:0000313" key="1">
    <source>
        <dbReference type="EMBL" id="JAS63814.1"/>
    </source>
</evidence>
<protein>
    <recommendedName>
        <fullName evidence="2">Reverse transcriptase domain-containing protein</fullName>
    </recommendedName>
</protein>
<feature type="non-terminal residue" evidence="1">
    <location>
        <position position="182"/>
    </location>
</feature>